<dbReference type="Pfam" id="PF05724">
    <property type="entry name" value="TPMT"/>
    <property type="match status" value="1"/>
</dbReference>
<dbReference type="PROSITE" id="PS51585">
    <property type="entry name" value="SAM_MT_TPMT"/>
    <property type="match status" value="1"/>
</dbReference>
<dbReference type="GO" id="GO:0008119">
    <property type="term" value="F:thiopurine S-methyltransferase activity"/>
    <property type="evidence" value="ECO:0007669"/>
    <property type="project" value="UniProtKB-EC"/>
</dbReference>
<reference evidence="9" key="2">
    <citation type="submission" date="2025-09" db="UniProtKB">
        <authorList>
            <consortium name="Ensembl"/>
        </authorList>
    </citation>
    <scope>IDENTIFICATION</scope>
</reference>
<evidence type="ECO:0000256" key="3">
    <source>
        <dbReference type="ARBA" id="ARBA00008145"/>
    </source>
</evidence>
<evidence type="ECO:0000256" key="6">
    <source>
        <dbReference type="ARBA" id="ARBA00022603"/>
    </source>
</evidence>
<comment type="similarity">
    <text evidence="3">Belongs to the class I-like SAM-binding methyltransferase superfamily. TPMT family.</text>
</comment>
<keyword evidence="8" id="KW-0949">S-adenosyl-L-methionine</keyword>
<keyword evidence="6" id="KW-0489">Methyltransferase</keyword>
<dbReference type="Ensembl" id="ENSNMLT00000018250.1">
    <property type="protein sequence ID" value="ENSNMLP00000016245.1"/>
    <property type="gene ID" value="ENSNMLG00000010762.1"/>
</dbReference>
<dbReference type="GO" id="GO:0032259">
    <property type="term" value="P:methylation"/>
    <property type="evidence" value="ECO:0007669"/>
    <property type="project" value="UniProtKB-KW"/>
</dbReference>
<dbReference type="FunFam" id="3.40.50.150:FF:000101">
    <property type="entry name" value="Thiopurine S-methyltransferase"/>
    <property type="match status" value="1"/>
</dbReference>
<dbReference type="Gene3D" id="3.40.50.150">
    <property type="entry name" value="Vaccinia Virus protein VP39"/>
    <property type="match status" value="1"/>
</dbReference>
<dbReference type="Proteomes" id="UP000694523">
    <property type="component" value="Unplaced"/>
</dbReference>
<dbReference type="GO" id="GO:0005737">
    <property type="term" value="C:cytoplasm"/>
    <property type="evidence" value="ECO:0007669"/>
    <property type="project" value="UniProtKB-SubCell"/>
</dbReference>
<dbReference type="PANTHER" id="PTHR10259">
    <property type="entry name" value="THIOPURINE S-METHYLTRANSFERASE"/>
    <property type="match status" value="1"/>
</dbReference>
<accession>A0A8C6T8E6</accession>
<evidence type="ECO:0000313" key="10">
    <source>
        <dbReference type="Proteomes" id="UP000694523"/>
    </source>
</evidence>
<comment type="catalytic activity">
    <reaction evidence="1">
        <text>S-adenosyl-L-methionine + a thiopurine = S-adenosyl-L-homocysteine + a thiopurine S-methylether.</text>
        <dbReference type="EC" id="2.1.1.67"/>
    </reaction>
</comment>
<evidence type="ECO:0000256" key="2">
    <source>
        <dbReference type="ARBA" id="ARBA00004496"/>
    </source>
</evidence>
<comment type="subcellular location">
    <subcellularLocation>
        <location evidence="2">Cytoplasm</location>
    </subcellularLocation>
</comment>
<evidence type="ECO:0000256" key="1">
    <source>
        <dbReference type="ARBA" id="ARBA00000903"/>
    </source>
</evidence>
<dbReference type="SUPFAM" id="SSF53335">
    <property type="entry name" value="S-adenosyl-L-methionine-dependent methyltransferases"/>
    <property type="match status" value="1"/>
</dbReference>
<protein>
    <recommendedName>
        <fullName evidence="4">thiopurine S-methyltransferase</fullName>
        <ecNumber evidence="4">2.1.1.67</ecNumber>
    </recommendedName>
</protein>
<keyword evidence="10" id="KW-1185">Reference proteome</keyword>
<evidence type="ECO:0000256" key="5">
    <source>
        <dbReference type="ARBA" id="ARBA00022490"/>
    </source>
</evidence>
<evidence type="ECO:0000313" key="9">
    <source>
        <dbReference type="Ensembl" id="ENSNMLP00000016245.1"/>
    </source>
</evidence>
<evidence type="ECO:0000256" key="7">
    <source>
        <dbReference type="ARBA" id="ARBA00022679"/>
    </source>
</evidence>
<dbReference type="AlphaFoldDB" id="A0A8C6T8E6"/>
<evidence type="ECO:0000256" key="4">
    <source>
        <dbReference type="ARBA" id="ARBA00011905"/>
    </source>
</evidence>
<dbReference type="PANTHER" id="PTHR10259:SF11">
    <property type="entry name" value="THIOPURINE S-METHYLTRANSFERASE"/>
    <property type="match status" value="1"/>
</dbReference>
<organism evidence="9 10">
    <name type="scientific">Neogobius melanostomus</name>
    <name type="common">round goby</name>
    <dbReference type="NCBI Taxonomy" id="47308"/>
    <lineage>
        <taxon>Eukaryota</taxon>
        <taxon>Metazoa</taxon>
        <taxon>Chordata</taxon>
        <taxon>Craniata</taxon>
        <taxon>Vertebrata</taxon>
        <taxon>Euteleostomi</taxon>
        <taxon>Actinopterygii</taxon>
        <taxon>Neopterygii</taxon>
        <taxon>Teleostei</taxon>
        <taxon>Neoteleostei</taxon>
        <taxon>Acanthomorphata</taxon>
        <taxon>Gobiaria</taxon>
        <taxon>Gobiiformes</taxon>
        <taxon>Gobioidei</taxon>
        <taxon>Gobiidae</taxon>
        <taxon>Benthophilinae</taxon>
        <taxon>Neogobiini</taxon>
        <taxon>Neogobius</taxon>
    </lineage>
</organism>
<keyword evidence="7" id="KW-0808">Transferase</keyword>
<dbReference type="InterPro" id="IPR008854">
    <property type="entry name" value="TPMT"/>
</dbReference>
<dbReference type="InterPro" id="IPR029063">
    <property type="entry name" value="SAM-dependent_MTases_sf"/>
</dbReference>
<dbReference type="EC" id="2.1.1.67" evidence="4"/>
<keyword evidence="5" id="KW-0963">Cytoplasm</keyword>
<reference evidence="9" key="1">
    <citation type="submission" date="2025-08" db="UniProtKB">
        <authorList>
            <consortium name="Ensembl"/>
        </authorList>
    </citation>
    <scope>IDENTIFICATION</scope>
</reference>
<name>A0A8C6T8E6_9GOBI</name>
<sequence length="180" mass="20432">SMSAENQAGTLEEWEEHWQHGGFYVMLAININKVIAGRAAVKFFVSLFGKTADMKWLGHSVVGVERSENAVRQFFVESNMSYTEESVPAIFQGVFSNPEKTVTLYQCDIYSFSSSLEGQFDAMWDRGALVVIDPKHRQKYVSLIISLMAPGCRCLLDTMLYDPERYAGMVYYIRSMGLNH</sequence>
<proteinExistence type="inferred from homology"/>
<evidence type="ECO:0000256" key="8">
    <source>
        <dbReference type="ARBA" id="ARBA00022691"/>
    </source>
</evidence>